<evidence type="ECO:0000313" key="5">
    <source>
        <dbReference type="Proteomes" id="UP000054230"/>
    </source>
</evidence>
<organism evidence="4 5">
    <name type="scientific">Lactococcus lactis subsp. lactis</name>
    <name type="common">Streptococcus lactis</name>
    <dbReference type="NCBI Taxonomy" id="1360"/>
    <lineage>
        <taxon>Bacteria</taxon>
        <taxon>Bacillati</taxon>
        <taxon>Bacillota</taxon>
        <taxon>Bacilli</taxon>
        <taxon>Lactobacillales</taxon>
        <taxon>Streptococcaceae</taxon>
        <taxon>Lactococcus</taxon>
    </lineage>
</organism>
<dbReference type="SUPFAM" id="SSF51055">
    <property type="entry name" value="Carbohydrate binding domain"/>
    <property type="match status" value="1"/>
</dbReference>
<dbReference type="Gene3D" id="2.10.10.20">
    <property type="entry name" value="Carbohydrate-binding module superfamily 5/12"/>
    <property type="match status" value="1"/>
</dbReference>
<evidence type="ECO:0000256" key="1">
    <source>
        <dbReference type="ARBA" id="ARBA00022801"/>
    </source>
</evidence>
<dbReference type="InterPro" id="IPR036573">
    <property type="entry name" value="CBM_sf_5/12"/>
</dbReference>
<dbReference type="EMBL" id="LKLP01000001">
    <property type="protein sequence ID" value="KSU14969.1"/>
    <property type="molecule type" value="Genomic_DNA"/>
</dbReference>
<dbReference type="SUPFAM" id="SSF49265">
    <property type="entry name" value="Fibronectin type III"/>
    <property type="match status" value="1"/>
</dbReference>
<dbReference type="PATRIC" id="fig|1360.106.peg.2557"/>
<keyword evidence="1" id="KW-0378">Hydrolase</keyword>
<name>A0A0V8DNZ3_LACLL</name>
<comment type="caution">
    <text evidence="4">The sequence shown here is derived from an EMBL/GenBank/DDBJ whole genome shotgun (WGS) entry which is preliminary data.</text>
</comment>
<dbReference type="GO" id="GO:0030246">
    <property type="term" value="F:carbohydrate binding"/>
    <property type="evidence" value="ECO:0007669"/>
    <property type="project" value="InterPro"/>
</dbReference>
<accession>A0A0V8DNZ3</accession>
<dbReference type="GO" id="GO:0000272">
    <property type="term" value="P:polysaccharide catabolic process"/>
    <property type="evidence" value="ECO:0007669"/>
    <property type="project" value="UniProtKB-KW"/>
</dbReference>
<dbReference type="Gene3D" id="3.20.20.80">
    <property type="entry name" value="Glycosidases"/>
    <property type="match status" value="1"/>
</dbReference>
<dbReference type="SMART" id="SM00495">
    <property type="entry name" value="ChtBD3"/>
    <property type="match status" value="1"/>
</dbReference>
<proteinExistence type="predicted"/>
<evidence type="ECO:0000256" key="2">
    <source>
        <dbReference type="ARBA" id="ARBA00023326"/>
    </source>
</evidence>
<dbReference type="InterPro" id="IPR003610">
    <property type="entry name" value="CBM5/12"/>
</dbReference>
<dbReference type="CDD" id="cd12215">
    <property type="entry name" value="ChiC_BD"/>
    <property type="match status" value="1"/>
</dbReference>
<dbReference type="AlphaFoldDB" id="A0A0V8DNZ3"/>
<dbReference type="InterPro" id="IPR013783">
    <property type="entry name" value="Ig-like_fold"/>
</dbReference>
<dbReference type="Pfam" id="PF02839">
    <property type="entry name" value="CBM_5_12"/>
    <property type="match status" value="1"/>
</dbReference>
<feature type="domain" description="Chitin-binding type-3" evidence="3">
    <location>
        <begin position="153"/>
        <end position="198"/>
    </location>
</feature>
<reference evidence="5" key="1">
    <citation type="submission" date="2015-10" db="EMBL/GenBank/DDBJ databases">
        <title>Draft Genome Sequences of 11 Lactococcus lactis subspecies cremoris strains.</title>
        <authorList>
            <person name="Wels M."/>
            <person name="Backus L."/>
            <person name="Boekhorst J."/>
            <person name="Dijkstra A."/>
            <person name="Beerthuizen M."/>
            <person name="Kelly W."/>
            <person name="Siezen R."/>
            <person name="Bachmann H."/>
            <person name="Van Hijum S."/>
        </authorList>
    </citation>
    <scope>NUCLEOTIDE SEQUENCE [LARGE SCALE GENOMIC DNA]</scope>
    <source>
        <strain evidence="5">LMG8520</strain>
    </source>
</reference>
<evidence type="ECO:0000313" key="4">
    <source>
        <dbReference type="EMBL" id="KSU14969.1"/>
    </source>
</evidence>
<dbReference type="Gene3D" id="2.60.40.10">
    <property type="entry name" value="Immunoglobulins"/>
    <property type="match status" value="1"/>
</dbReference>
<keyword evidence="2" id="KW-0624">Polysaccharide degradation</keyword>
<evidence type="ECO:0000259" key="3">
    <source>
        <dbReference type="SMART" id="SM00495"/>
    </source>
</evidence>
<dbReference type="GO" id="GO:0005576">
    <property type="term" value="C:extracellular region"/>
    <property type="evidence" value="ECO:0007669"/>
    <property type="project" value="InterPro"/>
</dbReference>
<keyword evidence="2" id="KW-0119">Carbohydrate metabolism</keyword>
<dbReference type="GO" id="GO:0004553">
    <property type="term" value="F:hydrolase activity, hydrolyzing O-glycosyl compounds"/>
    <property type="evidence" value="ECO:0007669"/>
    <property type="project" value="InterPro"/>
</dbReference>
<dbReference type="Proteomes" id="UP000054230">
    <property type="component" value="Unassembled WGS sequence"/>
</dbReference>
<sequence length="198" mass="22013">MKDPNAVKNALNRLKASGNEIKGLMTWSVNWDAGTNSNGEKYNNTFVNTYAPMLFNNQPIEDTEKPTLPTISISNVTASTATIQGKSTDNVRIDHYEIKIGTQSFKSNSGLQDVTGLSKKTEYNVEIVAVDPSGNRSDTSRATFMTLDTSAENNTWQKDKVYVQGDRVTFNGVNYEAKWWDTGQQPDQSGDFGPWKKL</sequence>
<gene>
    <name evidence="4" type="ORF">LMG8520_0018</name>
</gene>
<dbReference type="InterPro" id="IPR036116">
    <property type="entry name" value="FN3_sf"/>
</dbReference>
<protein>
    <submittedName>
        <fullName evidence="4">Chitinase</fullName>
    </submittedName>
</protein>